<sequence length="231" mass="26270">SFGFKGHSPELGLSYGDRPFPPLVSLYGRIGLHRYNLLQDTKFRLERMVKYVSTIGSPARSYYITLKAVDGSSHNIFEVKVSEDRVNAFALMCNIARIRGDTSPLKGVILMDDSLPEWPPQEDPFEKHYLAKDSELADNDEWIRLYVKLAVAKSGRASEIDFENLKVAMDASDEGLNAKKADFYIRYRDLHEDHDHVTIVRRSFVQDNGILNLVGRTRSLESIPEKPTFAC</sequence>
<dbReference type="EMBL" id="OU466861">
    <property type="protein sequence ID" value="CAH2066211.1"/>
    <property type="molecule type" value="Genomic_DNA"/>
</dbReference>
<keyword evidence="2" id="KW-1185">Reference proteome</keyword>
<name>A0AAU9SM62_THLAR</name>
<reference evidence="1 2" key="1">
    <citation type="submission" date="2022-03" db="EMBL/GenBank/DDBJ databases">
        <authorList>
            <person name="Nunn A."/>
            <person name="Chopra R."/>
            <person name="Nunn A."/>
            <person name="Contreras Garrido A."/>
        </authorList>
    </citation>
    <scope>NUCLEOTIDE SEQUENCE [LARGE SCALE GENOMIC DNA]</scope>
</reference>
<gene>
    <name evidence="1" type="ORF">TAV2_LOCUS15754</name>
</gene>
<dbReference type="PANTHER" id="PTHR31260:SF39">
    <property type="entry name" value="BNAA09G28770D PROTEIN"/>
    <property type="match status" value="1"/>
</dbReference>
<dbReference type="Pfam" id="PF04776">
    <property type="entry name" value="protein_MS5"/>
    <property type="match status" value="1"/>
</dbReference>
<evidence type="ECO:0000313" key="2">
    <source>
        <dbReference type="Proteomes" id="UP000836841"/>
    </source>
</evidence>
<proteinExistence type="predicted"/>
<dbReference type="NCBIfam" id="TIGR01572">
    <property type="entry name" value="A_thl_para_3677"/>
    <property type="match status" value="1"/>
</dbReference>
<dbReference type="InterPro" id="IPR006462">
    <property type="entry name" value="MS5"/>
</dbReference>
<dbReference type="AlphaFoldDB" id="A0AAU9SM62"/>
<dbReference type="Proteomes" id="UP000836841">
    <property type="component" value="Chromosome 5"/>
</dbReference>
<evidence type="ECO:0000313" key="1">
    <source>
        <dbReference type="EMBL" id="CAH2066211.1"/>
    </source>
</evidence>
<protein>
    <submittedName>
        <fullName evidence="1">Uncharacterized protein</fullName>
    </submittedName>
</protein>
<dbReference type="PANTHER" id="PTHR31260">
    <property type="entry name" value="CYSTATIN/MONELLIN SUPERFAMILY PROTEIN"/>
    <property type="match status" value="1"/>
</dbReference>
<feature type="non-terminal residue" evidence="1">
    <location>
        <position position="231"/>
    </location>
</feature>
<accession>A0AAU9SM62</accession>
<organism evidence="1 2">
    <name type="scientific">Thlaspi arvense</name>
    <name type="common">Field penny-cress</name>
    <dbReference type="NCBI Taxonomy" id="13288"/>
    <lineage>
        <taxon>Eukaryota</taxon>
        <taxon>Viridiplantae</taxon>
        <taxon>Streptophyta</taxon>
        <taxon>Embryophyta</taxon>
        <taxon>Tracheophyta</taxon>
        <taxon>Spermatophyta</taxon>
        <taxon>Magnoliopsida</taxon>
        <taxon>eudicotyledons</taxon>
        <taxon>Gunneridae</taxon>
        <taxon>Pentapetalae</taxon>
        <taxon>rosids</taxon>
        <taxon>malvids</taxon>
        <taxon>Brassicales</taxon>
        <taxon>Brassicaceae</taxon>
        <taxon>Thlaspideae</taxon>
        <taxon>Thlaspi</taxon>
    </lineage>
</organism>